<dbReference type="SMART" id="SM00741">
    <property type="entry name" value="SapB"/>
    <property type="match status" value="1"/>
</dbReference>
<dbReference type="InterPro" id="IPR011001">
    <property type="entry name" value="Saposin-like"/>
</dbReference>
<comment type="caution">
    <text evidence="4">The sequence shown here is derived from an EMBL/GenBank/DDBJ whole genome shotgun (WGS) entry which is preliminary data.</text>
</comment>
<feature type="domain" description="Saposin B-type" evidence="3">
    <location>
        <begin position="84"/>
        <end position="163"/>
    </location>
</feature>
<evidence type="ECO:0000259" key="3">
    <source>
        <dbReference type="PROSITE" id="PS50015"/>
    </source>
</evidence>
<name>A0A8T3DFF7_9TELE</name>
<dbReference type="OrthoDB" id="69496at2759"/>
<dbReference type="InterPro" id="IPR038847">
    <property type="entry name" value="Granulysin-like"/>
</dbReference>
<keyword evidence="5" id="KW-1185">Reference proteome</keyword>
<feature type="signal peptide" evidence="2">
    <location>
        <begin position="1"/>
        <end position="17"/>
    </location>
</feature>
<dbReference type="Gene3D" id="1.10.225.10">
    <property type="entry name" value="Saposin-like"/>
    <property type="match status" value="1"/>
</dbReference>
<keyword evidence="1" id="KW-1015">Disulfide bond</keyword>
<dbReference type="EMBL" id="JAERUA010000009">
    <property type="protein sequence ID" value="KAI1895042.1"/>
    <property type="molecule type" value="Genomic_DNA"/>
</dbReference>
<dbReference type="PROSITE" id="PS50015">
    <property type="entry name" value="SAP_B"/>
    <property type="match status" value="1"/>
</dbReference>
<dbReference type="SUPFAM" id="SSF47862">
    <property type="entry name" value="Saposin"/>
    <property type="match status" value="1"/>
</dbReference>
<accession>A0A8T3DFF7</accession>
<evidence type="ECO:0000256" key="2">
    <source>
        <dbReference type="SAM" id="SignalP"/>
    </source>
</evidence>
<protein>
    <recommendedName>
        <fullName evidence="3">Saposin B-type domain-containing protein</fullName>
    </recommendedName>
</protein>
<proteinExistence type="predicted"/>
<sequence>MLLFVVIGYGLVCLASGKHPPDFDPGEDFSLEFSAAYEADGPDLPDPDEDVPLDFSALLDPEILTELETEFQLHPGTLNGTQEIPGVCWVCRKVVSWVLKRLHRNTRNEISKVLHRTCRRIRISRSLCRYVVNGYFNRLASLILRKHSARWVCRGLRLCWWPQTEEPFPEKRAAPQVPFLTARNRLLMSHRPQ</sequence>
<reference evidence="4" key="1">
    <citation type="submission" date="2021-01" db="EMBL/GenBank/DDBJ databases">
        <authorList>
            <person name="Zahm M."/>
            <person name="Roques C."/>
            <person name="Cabau C."/>
            <person name="Klopp C."/>
            <person name="Donnadieu C."/>
            <person name="Jouanno E."/>
            <person name="Lampietro C."/>
            <person name="Louis A."/>
            <person name="Herpin A."/>
            <person name="Echchiki A."/>
            <person name="Berthelot C."/>
            <person name="Parey E."/>
            <person name="Roest-Crollius H."/>
            <person name="Braasch I."/>
            <person name="Postlethwait J."/>
            <person name="Bobe J."/>
            <person name="Montfort J."/>
            <person name="Bouchez O."/>
            <person name="Begum T."/>
            <person name="Mejri S."/>
            <person name="Adams A."/>
            <person name="Chen W.-J."/>
            <person name="Guiguen Y."/>
        </authorList>
    </citation>
    <scope>NUCLEOTIDE SEQUENCE</scope>
    <source>
        <tissue evidence="4">Blood</tissue>
    </source>
</reference>
<dbReference type="PANTHER" id="PTHR15541">
    <property type="entry name" value="GRANULYSIN RELATED"/>
    <property type="match status" value="1"/>
</dbReference>
<evidence type="ECO:0000313" key="5">
    <source>
        <dbReference type="Proteomes" id="UP000829720"/>
    </source>
</evidence>
<dbReference type="PANTHER" id="PTHR15541:SF2">
    <property type="entry name" value="GRANULYSIN"/>
    <property type="match status" value="1"/>
</dbReference>
<dbReference type="InterPro" id="IPR008139">
    <property type="entry name" value="SaposinB_dom"/>
</dbReference>
<evidence type="ECO:0000313" key="4">
    <source>
        <dbReference type="EMBL" id="KAI1895042.1"/>
    </source>
</evidence>
<dbReference type="GO" id="GO:0042742">
    <property type="term" value="P:defense response to bacterium"/>
    <property type="evidence" value="ECO:0007669"/>
    <property type="project" value="InterPro"/>
</dbReference>
<gene>
    <name evidence="4" type="ORF">AGOR_G00102200</name>
</gene>
<dbReference type="Proteomes" id="UP000829720">
    <property type="component" value="Unassembled WGS sequence"/>
</dbReference>
<evidence type="ECO:0000256" key="1">
    <source>
        <dbReference type="ARBA" id="ARBA00023157"/>
    </source>
</evidence>
<keyword evidence="2" id="KW-0732">Signal</keyword>
<dbReference type="AlphaFoldDB" id="A0A8T3DFF7"/>
<organism evidence="4 5">
    <name type="scientific">Albula goreensis</name>
    <dbReference type="NCBI Taxonomy" id="1534307"/>
    <lineage>
        <taxon>Eukaryota</taxon>
        <taxon>Metazoa</taxon>
        <taxon>Chordata</taxon>
        <taxon>Craniata</taxon>
        <taxon>Vertebrata</taxon>
        <taxon>Euteleostomi</taxon>
        <taxon>Actinopterygii</taxon>
        <taxon>Neopterygii</taxon>
        <taxon>Teleostei</taxon>
        <taxon>Albuliformes</taxon>
        <taxon>Albulidae</taxon>
        <taxon>Albula</taxon>
    </lineage>
</organism>
<feature type="chain" id="PRO_5035765268" description="Saposin B-type domain-containing protein" evidence="2">
    <location>
        <begin position="18"/>
        <end position="193"/>
    </location>
</feature>